<name>A0A2S0KPY4_9FIRM</name>
<feature type="domain" description="YdbS-like PH" evidence="3">
    <location>
        <begin position="101"/>
        <end position="152"/>
    </location>
</feature>
<dbReference type="KEGG" id="fsa:C5Q98_07575"/>
<protein>
    <recommendedName>
        <fullName evidence="3">YdbS-like PH domain-containing protein</fullName>
    </recommendedName>
</protein>
<evidence type="ECO:0000256" key="1">
    <source>
        <dbReference type="SAM" id="MobiDB-lite"/>
    </source>
</evidence>
<accession>A0A2S0KPY4</accession>
<evidence type="ECO:0000256" key="2">
    <source>
        <dbReference type="SAM" id="Phobius"/>
    </source>
</evidence>
<keyword evidence="2" id="KW-0812">Transmembrane</keyword>
<keyword evidence="2" id="KW-1133">Transmembrane helix</keyword>
<feature type="region of interest" description="Disordered" evidence="1">
    <location>
        <begin position="195"/>
        <end position="217"/>
    </location>
</feature>
<organism evidence="4 5">
    <name type="scientific">Fastidiosipila sanguinis</name>
    <dbReference type="NCBI Taxonomy" id="236753"/>
    <lineage>
        <taxon>Bacteria</taxon>
        <taxon>Bacillati</taxon>
        <taxon>Bacillota</taxon>
        <taxon>Clostridia</taxon>
        <taxon>Eubacteriales</taxon>
        <taxon>Oscillospiraceae</taxon>
        <taxon>Fastidiosipila</taxon>
    </lineage>
</organism>
<gene>
    <name evidence="4" type="ORF">C5Q98_07575</name>
</gene>
<evidence type="ECO:0000259" key="3">
    <source>
        <dbReference type="Pfam" id="PF03703"/>
    </source>
</evidence>
<feature type="transmembrane region" description="Helical" evidence="2">
    <location>
        <begin position="21"/>
        <end position="46"/>
    </location>
</feature>
<feature type="transmembrane region" description="Helical" evidence="2">
    <location>
        <begin position="66"/>
        <end position="93"/>
    </location>
</feature>
<evidence type="ECO:0000313" key="5">
    <source>
        <dbReference type="Proteomes" id="UP000237947"/>
    </source>
</evidence>
<dbReference type="EMBL" id="CP027226">
    <property type="protein sequence ID" value="AVM43077.1"/>
    <property type="molecule type" value="Genomic_DNA"/>
</dbReference>
<dbReference type="Proteomes" id="UP000237947">
    <property type="component" value="Chromosome"/>
</dbReference>
<reference evidence="5" key="1">
    <citation type="submission" date="2018-02" db="EMBL/GenBank/DDBJ databases">
        <authorList>
            <person name="Holder M.E."/>
            <person name="Ajami N.J."/>
            <person name="Petrosino J.F."/>
        </authorList>
    </citation>
    <scope>NUCLEOTIDE SEQUENCE [LARGE SCALE GENOMIC DNA]</scope>
    <source>
        <strain evidence="5">CCUG 47711</strain>
    </source>
</reference>
<dbReference type="InterPro" id="IPR005182">
    <property type="entry name" value="YdbS-like_PH"/>
</dbReference>
<dbReference type="Pfam" id="PF03703">
    <property type="entry name" value="bPH_2"/>
    <property type="match status" value="1"/>
</dbReference>
<keyword evidence="2" id="KW-0472">Membrane</keyword>
<keyword evidence="5" id="KW-1185">Reference proteome</keyword>
<dbReference type="OrthoDB" id="9801922at2"/>
<evidence type="ECO:0000313" key="4">
    <source>
        <dbReference type="EMBL" id="AVM43077.1"/>
    </source>
</evidence>
<dbReference type="AlphaFoldDB" id="A0A2S0KPY4"/>
<dbReference type="RefSeq" id="WP_106013023.1">
    <property type="nucleotide sequence ID" value="NZ_CP027226.1"/>
</dbReference>
<proteinExistence type="predicted"/>
<sequence length="217" mass="25420">MKPYFIDDNEKILWEGRPSKLMYFFSGFNLFAVIFLIIWSSIVLGISSQTFTISKEFWKIAENNPFHNTFGMFTLIPFIMIFVVFIIFVFIPIKKIIESFRVRYYVTDLRIYIESGIIGKDIQNIEYREIDKLNVNVGLLGKMMNRGTISLTPDRNYSDGDGSYVRSGFKLIGVEKPYELFNIIKKNALDVTTDQQYPNAYRPDRNSGYNTRLDDER</sequence>